<protein>
    <recommendedName>
        <fullName evidence="7">C3H1-type domain-containing protein</fullName>
    </recommendedName>
</protein>
<feature type="compositionally biased region" description="Polar residues" evidence="6">
    <location>
        <begin position="255"/>
        <end position="285"/>
    </location>
</feature>
<dbReference type="GO" id="GO:0003677">
    <property type="term" value="F:DNA binding"/>
    <property type="evidence" value="ECO:0007669"/>
    <property type="project" value="UniProtKB-KW"/>
</dbReference>
<keyword evidence="4" id="KW-0238">DNA-binding</keyword>
<feature type="region of interest" description="Disordered" evidence="6">
    <location>
        <begin position="130"/>
        <end position="161"/>
    </location>
</feature>
<feature type="region of interest" description="Disordered" evidence="6">
    <location>
        <begin position="255"/>
        <end position="327"/>
    </location>
</feature>
<keyword evidence="3 5" id="KW-0862">Zinc</keyword>
<dbReference type="GO" id="GO:0008270">
    <property type="term" value="F:zinc ion binding"/>
    <property type="evidence" value="ECO:0007669"/>
    <property type="project" value="UniProtKB-KW"/>
</dbReference>
<accession>A0AAV3QTW8</accession>
<feature type="region of interest" description="Disordered" evidence="6">
    <location>
        <begin position="1"/>
        <end position="20"/>
    </location>
</feature>
<evidence type="ECO:0000259" key="7">
    <source>
        <dbReference type="PROSITE" id="PS50103"/>
    </source>
</evidence>
<evidence type="ECO:0000256" key="1">
    <source>
        <dbReference type="ARBA" id="ARBA00022723"/>
    </source>
</evidence>
<dbReference type="InterPro" id="IPR057444">
    <property type="entry name" value="Znf-CCCH_AtC3H23-like"/>
</dbReference>
<dbReference type="Pfam" id="PF25512">
    <property type="entry name" value="zf-CCCH_AtC3H23"/>
    <property type="match status" value="1"/>
</dbReference>
<comment type="caution">
    <text evidence="8">The sequence shown here is derived from an EMBL/GenBank/DDBJ whole genome shotgun (WGS) entry which is preliminary data.</text>
</comment>
<evidence type="ECO:0000256" key="3">
    <source>
        <dbReference type="ARBA" id="ARBA00022833"/>
    </source>
</evidence>
<organism evidence="8 9">
    <name type="scientific">Lithospermum erythrorhizon</name>
    <name type="common">Purple gromwell</name>
    <name type="synonym">Lithospermum officinale var. erythrorhizon</name>
    <dbReference type="NCBI Taxonomy" id="34254"/>
    <lineage>
        <taxon>Eukaryota</taxon>
        <taxon>Viridiplantae</taxon>
        <taxon>Streptophyta</taxon>
        <taxon>Embryophyta</taxon>
        <taxon>Tracheophyta</taxon>
        <taxon>Spermatophyta</taxon>
        <taxon>Magnoliopsida</taxon>
        <taxon>eudicotyledons</taxon>
        <taxon>Gunneridae</taxon>
        <taxon>Pentapetalae</taxon>
        <taxon>asterids</taxon>
        <taxon>lamiids</taxon>
        <taxon>Boraginales</taxon>
        <taxon>Boraginaceae</taxon>
        <taxon>Boraginoideae</taxon>
        <taxon>Lithospermeae</taxon>
        <taxon>Lithospermum</taxon>
    </lineage>
</organism>
<dbReference type="AlphaFoldDB" id="A0AAV3QTW8"/>
<feature type="compositionally biased region" description="Polar residues" evidence="6">
    <location>
        <begin position="302"/>
        <end position="315"/>
    </location>
</feature>
<name>A0AAV3QTW8_LITER</name>
<dbReference type="EMBL" id="BAABME010005729">
    <property type="protein sequence ID" value="GAA0166446.1"/>
    <property type="molecule type" value="Genomic_DNA"/>
</dbReference>
<dbReference type="PANTHER" id="PTHR14493">
    <property type="entry name" value="UNKEMPT FAMILY MEMBER"/>
    <property type="match status" value="1"/>
</dbReference>
<dbReference type="PANTHER" id="PTHR14493:SF50">
    <property type="entry name" value="RING FINGER PROTEIN UNKEMPT"/>
    <property type="match status" value="1"/>
</dbReference>
<evidence type="ECO:0000313" key="8">
    <source>
        <dbReference type="EMBL" id="GAA0166446.1"/>
    </source>
</evidence>
<dbReference type="PROSITE" id="PS50103">
    <property type="entry name" value="ZF_C3H1"/>
    <property type="match status" value="1"/>
</dbReference>
<dbReference type="Proteomes" id="UP001454036">
    <property type="component" value="Unassembled WGS sequence"/>
</dbReference>
<dbReference type="Gene3D" id="3.30.1370.210">
    <property type="match status" value="1"/>
</dbReference>
<keyword evidence="2 5" id="KW-0863">Zinc-finger</keyword>
<feature type="domain" description="C3H1-type" evidence="7">
    <location>
        <begin position="63"/>
        <end position="92"/>
    </location>
</feature>
<proteinExistence type="predicted"/>
<evidence type="ECO:0000256" key="4">
    <source>
        <dbReference type="ARBA" id="ARBA00023125"/>
    </source>
</evidence>
<evidence type="ECO:0000256" key="2">
    <source>
        <dbReference type="ARBA" id="ARBA00022771"/>
    </source>
</evidence>
<dbReference type="InterPro" id="IPR045234">
    <property type="entry name" value="Unkempt-like"/>
</dbReference>
<dbReference type="InterPro" id="IPR000571">
    <property type="entry name" value="Znf_CCCH"/>
</dbReference>
<sequence length="327" mass="36511">MSDHNPPPPRRPTPYPPDHWSNSDTFMINEYKIKHCPISTMPHDFAACPYTHVGDVYRRDHRYYNHEYCRANVVQNGKCHRGDQCQNAHGFYEYNYHPSRYRTMPCIHFGTNDCSVSGCPFYHFGYQQRPVTQNYDDDPTEREGPPLPPPRPDGNNPILPPLVYQSIHQQIPSFHHVMPPSQSSLPPPRNNIFRPCSCRGGNMFRPYSSPGVTIIRPSTGVNIFMPSSSPGVNIYNPRSSTRPNACRLCSATSFRPSSSTGATIFRGSSSTSAASFRPNSATSDATYRPPSATADASFRPVSATSFRPSSSTTAISRDPVPRPPEGQ</sequence>
<gene>
    <name evidence="8" type="ORF">LIER_21598</name>
</gene>
<evidence type="ECO:0000256" key="5">
    <source>
        <dbReference type="PROSITE-ProRule" id="PRU00723"/>
    </source>
</evidence>
<keyword evidence="9" id="KW-1185">Reference proteome</keyword>
<evidence type="ECO:0000256" key="6">
    <source>
        <dbReference type="SAM" id="MobiDB-lite"/>
    </source>
</evidence>
<keyword evidence="1 5" id="KW-0479">Metal-binding</keyword>
<feature type="zinc finger region" description="C3H1-type" evidence="5">
    <location>
        <begin position="63"/>
        <end position="92"/>
    </location>
</feature>
<feature type="compositionally biased region" description="Pro residues" evidence="6">
    <location>
        <begin position="1"/>
        <end position="17"/>
    </location>
</feature>
<reference evidence="8 9" key="1">
    <citation type="submission" date="2024-01" db="EMBL/GenBank/DDBJ databases">
        <title>The complete chloroplast genome sequence of Lithospermum erythrorhizon: insights into the phylogenetic relationship among Boraginaceae species and the maternal lineages of purple gromwells.</title>
        <authorList>
            <person name="Okada T."/>
            <person name="Watanabe K."/>
        </authorList>
    </citation>
    <scope>NUCLEOTIDE SEQUENCE [LARGE SCALE GENOMIC DNA]</scope>
</reference>
<evidence type="ECO:0000313" key="9">
    <source>
        <dbReference type="Proteomes" id="UP001454036"/>
    </source>
</evidence>